<proteinExistence type="predicted"/>
<gene>
    <name evidence="1" type="ORF">Bca52824_085436</name>
</gene>
<keyword evidence="2" id="KW-1185">Reference proteome</keyword>
<dbReference type="InterPro" id="IPR036322">
    <property type="entry name" value="WD40_repeat_dom_sf"/>
</dbReference>
<protein>
    <submittedName>
        <fullName evidence="1">Uncharacterized protein</fullName>
    </submittedName>
</protein>
<dbReference type="SUPFAM" id="SSF50978">
    <property type="entry name" value="WD40 repeat-like"/>
    <property type="match status" value="1"/>
</dbReference>
<comment type="caution">
    <text evidence="1">The sequence shown here is derived from an EMBL/GenBank/DDBJ whole genome shotgun (WGS) entry which is preliminary data.</text>
</comment>
<dbReference type="InterPro" id="IPR015943">
    <property type="entry name" value="WD40/YVTN_repeat-like_dom_sf"/>
</dbReference>
<dbReference type="AlphaFoldDB" id="A0A8X7P7S7"/>
<evidence type="ECO:0000313" key="2">
    <source>
        <dbReference type="Proteomes" id="UP000886595"/>
    </source>
</evidence>
<sequence>MDPLQANGSSNASTQGTMHLASAGIFERDLVETCGTTRALAVSEDGKYLAAGDCGGNLHIYDLQESEYTCMLYVISIQTCWQTYCRMLMKQKFSHYALAFLD</sequence>
<dbReference type="Proteomes" id="UP000886595">
    <property type="component" value="Unassembled WGS sequence"/>
</dbReference>
<accession>A0A8X7P7S7</accession>
<reference evidence="1 2" key="1">
    <citation type="submission" date="2020-02" db="EMBL/GenBank/DDBJ databases">
        <authorList>
            <person name="Ma Q."/>
            <person name="Huang Y."/>
            <person name="Song X."/>
            <person name="Pei D."/>
        </authorList>
    </citation>
    <scope>NUCLEOTIDE SEQUENCE [LARGE SCALE GENOMIC DNA]</scope>
    <source>
        <strain evidence="1">Sxm20200214</strain>
        <tissue evidence="1">Leaf</tissue>
    </source>
</reference>
<dbReference type="Gene3D" id="2.130.10.10">
    <property type="entry name" value="YVTN repeat-like/Quinoprotein amine dehydrogenase"/>
    <property type="match status" value="1"/>
</dbReference>
<dbReference type="OrthoDB" id="6154712at2759"/>
<organism evidence="1 2">
    <name type="scientific">Brassica carinata</name>
    <name type="common">Ethiopian mustard</name>
    <name type="synonym">Abyssinian cabbage</name>
    <dbReference type="NCBI Taxonomy" id="52824"/>
    <lineage>
        <taxon>Eukaryota</taxon>
        <taxon>Viridiplantae</taxon>
        <taxon>Streptophyta</taxon>
        <taxon>Embryophyta</taxon>
        <taxon>Tracheophyta</taxon>
        <taxon>Spermatophyta</taxon>
        <taxon>Magnoliopsida</taxon>
        <taxon>eudicotyledons</taxon>
        <taxon>Gunneridae</taxon>
        <taxon>Pentapetalae</taxon>
        <taxon>rosids</taxon>
        <taxon>malvids</taxon>
        <taxon>Brassicales</taxon>
        <taxon>Brassicaceae</taxon>
        <taxon>Brassiceae</taxon>
        <taxon>Brassica</taxon>
    </lineage>
</organism>
<name>A0A8X7P7S7_BRACI</name>
<dbReference type="EMBL" id="JAAMPC010000017">
    <property type="protein sequence ID" value="KAG2245808.1"/>
    <property type="molecule type" value="Genomic_DNA"/>
</dbReference>
<evidence type="ECO:0000313" key="1">
    <source>
        <dbReference type="EMBL" id="KAG2245808.1"/>
    </source>
</evidence>